<evidence type="ECO:0000256" key="4">
    <source>
        <dbReference type="ARBA" id="ARBA00022989"/>
    </source>
</evidence>
<dbReference type="OrthoDB" id="5874080at2759"/>
<comment type="subcellular location">
    <subcellularLocation>
        <location evidence="1">Cell membrane</location>
        <topology evidence="1">Multi-pass membrane protein</topology>
    </subcellularLocation>
</comment>
<gene>
    <name evidence="8 10" type="primary">Bm18561</name>
    <name evidence="8" type="ORF">BM_BM18561</name>
</gene>
<evidence type="ECO:0000259" key="7">
    <source>
        <dbReference type="PROSITE" id="PS50262"/>
    </source>
</evidence>
<keyword evidence="9" id="KW-1185">Reference proteome</keyword>
<sequence length="328" mass="37403">MNTSTYGEIDLLNKISFYIRTYVYATTGLLLSVINIPLFMAIIINKNFRCYYFILSFVFIHGGITGLLSLSYAILIFNKPYLQNVAVSNKDCVFQISTGLMQMKLLNAFGLLANSIDRLLVVAYPIYYFRSIRKLNTVLLIGLYIISLSIALLSIIITQLSPDKMTGSNCAHQKALDPKALFLVQLFSTSSALMSVIVMMCVVHCNKRHFNRIANNTQSVGRDLQNFLKKQKEFTLTALISCIITLFLHVTPSLIQTICSKMDYQICLHIGLYCNLLSYLNSFNMPMLFLYRQDDVREKIFSLICYRLTIRTPVNRITSNNNKMTSIK</sequence>
<dbReference type="WBParaSite" id="Bm18561.1">
    <property type="protein sequence ID" value="Bm18561.1"/>
    <property type="gene ID" value="WBGene00271428"/>
</dbReference>
<reference evidence="10" key="3">
    <citation type="submission" date="2019-12" db="UniProtKB">
        <authorList>
            <consortium name="WormBaseParasite"/>
        </authorList>
    </citation>
    <scope>IDENTIFICATION</scope>
</reference>
<dbReference type="AlphaFoldDB" id="A0A4E9FCZ4"/>
<keyword evidence="2" id="KW-1003">Cell membrane</keyword>
<evidence type="ECO:0000256" key="6">
    <source>
        <dbReference type="SAM" id="Phobius"/>
    </source>
</evidence>
<feature type="transmembrane region" description="Helical" evidence="6">
    <location>
        <begin position="234"/>
        <end position="258"/>
    </location>
</feature>
<evidence type="ECO:0000256" key="3">
    <source>
        <dbReference type="ARBA" id="ARBA00022692"/>
    </source>
</evidence>
<accession>A0A5S6PFL4</accession>
<dbReference type="EMBL" id="CAAKNF010000193">
    <property type="protein sequence ID" value="VIO94781.1"/>
    <property type="molecule type" value="Genomic_DNA"/>
</dbReference>
<dbReference type="KEGG" id="bmy:BM_BM18561"/>
<dbReference type="Proteomes" id="UP000006672">
    <property type="component" value="Unassembled WGS sequence"/>
</dbReference>
<dbReference type="PROSITE" id="PS50262">
    <property type="entry name" value="G_PROTEIN_RECEP_F1_2"/>
    <property type="match status" value="1"/>
</dbReference>
<dbReference type="RefSeq" id="XP_042935194.1">
    <property type="nucleotide sequence ID" value="XM_043079260.1"/>
</dbReference>
<keyword evidence="5 6" id="KW-0472">Membrane</keyword>
<proteinExistence type="predicted"/>
<feature type="transmembrane region" description="Helical" evidence="6">
    <location>
        <begin position="51"/>
        <end position="77"/>
    </location>
</feature>
<feature type="transmembrane region" description="Helical" evidence="6">
    <location>
        <begin position="270"/>
        <end position="291"/>
    </location>
</feature>
<reference evidence="8" key="2">
    <citation type="submission" date="2019-04" db="EMBL/GenBank/DDBJ databases">
        <authorList>
            <person name="Howe K."/>
            <person name="Paulini M."/>
            <person name="Williams G."/>
        </authorList>
    </citation>
    <scope>NUCLEOTIDE SEQUENCE [LARGE SCALE GENOMIC DNA]</scope>
    <source>
        <strain evidence="8">FR3</strain>
    </source>
</reference>
<evidence type="ECO:0000256" key="1">
    <source>
        <dbReference type="ARBA" id="ARBA00004651"/>
    </source>
</evidence>
<protein>
    <submittedName>
        <fullName evidence="10">G-protein coupled receptors family 1 profile domain-containing protein</fullName>
    </submittedName>
</protein>
<organism evidence="8">
    <name type="scientific">Brugia malayi</name>
    <name type="common">Filarial nematode worm</name>
    <dbReference type="NCBI Taxonomy" id="6279"/>
    <lineage>
        <taxon>Eukaryota</taxon>
        <taxon>Metazoa</taxon>
        <taxon>Ecdysozoa</taxon>
        <taxon>Nematoda</taxon>
        <taxon>Chromadorea</taxon>
        <taxon>Rhabditida</taxon>
        <taxon>Spirurina</taxon>
        <taxon>Spiruromorpha</taxon>
        <taxon>Filarioidea</taxon>
        <taxon>Onchocercidae</taxon>
        <taxon>Brugia</taxon>
    </lineage>
</organism>
<dbReference type="GeneID" id="66059502"/>
<feature type="transmembrane region" description="Helical" evidence="6">
    <location>
        <begin position="138"/>
        <end position="160"/>
    </location>
</feature>
<evidence type="ECO:0000256" key="2">
    <source>
        <dbReference type="ARBA" id="ARBA00022475"/>
    </source>
</evidence>
<evidence type="ECO:0000313" key="9">
    <source>
        <dbReference type="Proteomes" id="UP000006672"/>
    </source>
</evidence>
<dbReference type="SUPFAM" id="SSF81321">
    <property type="entry name" value="Family A G protein-coupled receptor-like"/>
    <property type="match status" value="1"/>
</dbReference>
<name>A0A4E9FCZ4_BRUMA</name>
<feature type="transmembrane region" description="Helical" evidence="6">
    <location>
        <begin position="22"/>
        <end position="44"/>
    </location>
</feature>
<accession>A0A4E9FCZ4</accession>
<feature type="transmembrane region" description="Helical" evidence="6">
    <location>
        <begin position="180"/>
        <end position="203"/>
    </location>
</feature>
<dbReference type="CTD" id="66059502"/>
<dbReference type="GO" id="GO:0005886">
    <property type="term" value="C:plasma membrane"/>
    <property type="evidence" value="ECO:0007669"/>
    <property type="project" value="UniProtKB-SubCell"/>
</dbReference>
<evidence type="ECO:0000313" key="10">
    <source>
        <dbReference type="WBParaSite" id="Bm18561.1"/>
    </source>
</evidence>
<feature type="domain" description="G-protein coupled receptors family 1 profile" evidence="7">
    <location>
        <begin position="107"/>
        <end position="289"/>
    </location>
</feature>
<keyword evidence="3 6" id="KW-0812">Transmembrane</keyword>
<keyword evidence="4 6" id="KW-1133">Transmembrane helix</keyword>
<dbReference type="InterPro" id="IPR017452">
    <property type="entry name" value="GPCR_Rhodpsn_7TM"/>
</dbReference>
<reference evidence="9" key="1">
    <citation type="journal article" date="2007" name="Science">
        <title>Draft genome of the filarial nematode parasite Brugia malayi.</title>
        <authorList>
            <person name="Ghedin E."/>
            <person name="Wang S."/>
            <person name="Spiro D."/>
            <person name="Caler E."/>
            <person name="Zhao Q."/>
            <person name="Crabtree J."/>
            <person name="Allen J.E."/>
            <person name="Delcher A.L."/>
            <person name="Guiliano D.B."/>
            <person name="Miranda-Saavedra D."/>
            <person name="Angiuoli S.V."/>
            <person name="Creasy T."/>
            <person name="Amedeo P."/>
            <person name="Haas B."/>
            <person name="El-Sayed N.M."/>
            <person name="Wortman J.R."/>
            <person name="Feldblyum T."/>
            <person name="Tallon L."/>
            <person name="Schatz M."/>
            <person name="Shumway M."/>
            <person name="Koo H."/>
            <person name="Salzberg S.L."/>
            <person name="Schobel S."/>
            <person name="Pertea M."/>
            <person name="Pop M."/>
            <person name="White O."/>
            <person name="Barton G.J."/>
            <person name="Carlow C.K."/>
            <person name="Crawford M.J."/>
            <person name="Daub J."/>
            <person name="Dimmic M.W."/>
            <person name="Estes C.F."/>
            <person name="Foster J.M."/>
            <person name="Ganatra M."/>
            <person name="Gregory W.F."/>
            <person name="Johnson N.M."/>
            <person name="Jin J."/>
            <person name="Komuniecki R."/>
            <person name="Korf I."/>
            <person name="Kumar S."/>
            <person name="Laney S."/>
            <person name="Li B.W."/>
            <person name="Li W."/>
            <person name="Lindblom T.H."/>
            <person name="Lustigman S."/>
            <person name="Ma D."/>
            <person name="Maina C.V."/>
            <person name="Martin D.M."/>
            <person name="McCarter J.P."/>
            <person name="McReynolds L."/>
            <person name="Mitreva M."/>
            <person name="Nutman T.B."/>
            <person name="Parkinson J."/>
            <person name="Peregrin-Alvarez J.M."/>
            <person name="Poole C."/>
            <person name="Ren Q."/>
            <person name="Saunders L."/>
            <person name="Sluder A.E."/>
            <person name="Smith K."/>
            <person name="Stanke M."/>
            <person name="Unnasch T.R."/>
            <person name="Ware J."/>
            <person name="Wei A.D."/>
            <person name="Weil G."/>
            <person name="Williams D.J."/>
            <person name="Zhang Y."/>
            <person name="Williams S.A."/>
            <person name="Fraser-Liggett C."/>
            <person name="Slatko B."/>
            <person name="Blaxter M.L."/>
            <person name="Scott A.L."/>
        </authorList>
    </citation>
    <scope>NUCLEOTIDE SEQUENCE</scope>
    <source>
        <strain evidence="9">FR3</strain>
    </source>
</reference>
<dbReference type="Gene3D" id="1.20.1070.10">
    <property type="entry name" value="Rhodopsin 7-helix transmembrane proteins"/>
    <property type="match status" value="1"/>
</dbReference>
<evidence type="ECO:0000313" key="8">
    <source>
        <dbReference type="EMBL" id="VIO94781.1"/>
    </source>
</evidence>
<dbReference type="PANTHER" id="PTHR22750">
    <property type="entry name" value="G-PROTEIN COUPLED RECEPTOR"/>
    <property type="match status" value="1"/>
</dbReference>
<evidence type="ECO:0000256" key="5">
    <source>
        <dbReference type="ARBA" id="ARBA00023136"/>
    </source>
</evidence>